<sequence>MQIAMKMFLIICVLAAVGLVFYLTDRSPTLAEIKQPRPDGVEATLPDDPSAKPTVPAERDRNVSFAPSQQTAPLDEQSQEEFSEEWLSRQSVDIRASYISGYDLKGHDTFLSYFNALESAWTAGDHSVAPELAQLYRRCQRALLSSSAGDPNSPGFFAAQACSTLPDRGLDYSAELLDRASLAGNDEATLSLLTHPRRDVAMFPTSAESIAWARQAIERLESLAQRGNVGAHLELANAYLSDRYGLRDLERSRRSFGIYIQLAPPSDPRRRVAELTRLRLCQPDPVSPTATQPGC</sequence>
<protein>
    <recommendedName>
        <fullName evidence="4">Sel1 repeat family protein</fullName>
    </recommendedName>
</protein>
<evidence type="ECO:0000256" key="1">
    <source>
        <dbReference type="SAM" id="MobiDB-lite"/>
    </source>
</evidence>
<proteinExistence type="predicted"/>
<gene>
    <name evidence="2" type="ORF">IFO71_12205</name>
</gene>
<evidence type="ECO:0000313" key="3">
    <source>
        <dbReference type="Proteomes" id="UP000613768"/>
    </source>
</evidence>
<dbReference type="AlphaFoldDB" id="A0AAW3ZKF9"/>
<evidence type="ECO:0008006" key="4">
    <source>
        <dbReference type="Google" id="ProtNLM"/>
    </source>
</evidence>
<dbReference type="EMBL" id="JACYTR010000024">
    <property type="protein sequence ID" value="MBD8526501.1"/>
    <property type="molecule type" value="Genomic_DNA"/>
</dbReference>
<organism evidence="2 3">
    <name type="scientific">Pseudomarimonas arenosa</name>
    <dbReference type="NCBI Taxonomy" id="2774145"/>
    <lineage>
        <taxon>Bacteria</taxon>
        <taxon>Pseudomonadati</taxon>
        <taxon>Pseudomonadota</taxon>
        <taxon>Gammaproteobacteria</taxon>
        <taxon>Lysobacterales</taxon>
        <taxon>Lysobacteraceae</taxon>
        <taxon>Pseudomarimonas</taxon>
    </lineage>
</organism>
<name>A0AAW3ZKF9_9GAMM</name>
<accession>A0AAW3ZKF9</accession>
<keyword evidence="3" id="KW-1185">Reference proteome</keyword>
<comment type="caution">
    <text evidence="2">The sequence shown here is derived from an EMBL/GenBank/DDBJ whole genome shotgun (WGS) entry which is preliminary data.</text>
</comment>
<feature type="region of interest" description="Disordered" evidence="1">
    <location>
        <begin position="36"/>
        <end position="79"/>
    </location>
</feature>
<dbReference type="RefSeq" id="WP_192029922.1">
    <property type="nucleotide sequence ID" value="NZ_JACYTR010000024.1"/>
</dbReference>
<evidence type="ECO:0000313" key="2">
    <source>
        <dbReference type="EMBL" id="MBD8526501.1"/>
    </source>
</evidence>
<dbReference type="Proteomes" id="UP000613768">
    <property type="component" value="Unassembled WGS sequence"/>
</dbReference>
<reference evidence="2 3" key="1">
    <citation type="submission" date="2020-09" db="EMBL/GenBank/DDBJ databases">
        <title>Pseudoxanthomonas sp. CAU 1598 isolated from sand of Yaerae Beach.</title>
        <authorList>
            <person name="Kim W."/>
        </authorList>
    </citation>
    <scope>NUCLEOTIDE SEQUENCE [LARGE SCALE GENOMIC DNA]</scope>
    <source>
        <strain evidence="2 3">CAU 1598</strain>
    </source>
</reference>